<dbReference type="AlphaFoldDB" id="A0A0D0KTW8"/>
<dbReference type="SMART" id="SM00283">
    <property type="entry name" value="MA"/>
    <property type="match status" value="1"/>
</dbReference>
<dbReference type="PANTHER" id="PTHR43531:SF11">
    <property type="entry name" value="METHYL-ACCEPTING CHEMOTAXIS PROTEIN 3"/>
    <property type="match status" value="1"/>
</dbReference>
<evidence type="ECO:0000256" key="6">
    <source>
        <dbReference type="SAM" id="Phobius"/>
    </source>
</evidence>
<organism evidence="10 11">
    <name type="scientific">Agrobacterium tumefaciens</name>
    <dbReference type="NCBI Taxonomy" id="358"/>
    <lineage>
        <taxon>Bacteria</taxon>
        <taxon>Pseudomonadati</taxon>
        <taxon>Pseudomonadota</taxon>
        <taxon>Alphaproteobacteria</taxon>
        <taxon>Hyphomicrobiales</taxon>
        <taxon>Rhizobiaceae</taxon>
        <taxon>Rhizobium/Agrobacterium group</taxon>
        <taxon>Agrobacterium</taxon>
        <taxon>Agrobacterium tumefaciens complex</taxon>
    </lineage>
</organism>
<dbReference type="GO" id="GO:0016020">
    <property type="term" value="C:membrane"/>
    <property type="evidence" value="ECO:0007669"/>
    <property type="project" value="UniProtKB-SubCell"/>
</dbReference>
<dbReference type="Proteomes" id="UP000035017">
    <property type="component" value="Unassembled WGS sequence"/>
</dbReference>
<dbReference type="PROSITE" id="PS50192">
    <property type="entry name" value="T_SNARE"/>
    <property type="match status" value="1"/>
</dbReference>
<dbReference type="CDD" id="cd06225">
    <property type="entry name" value="HAMP"/>
    <property type="match status" value="1"/>
</dbReference>
<dbReference type="InterPro" id="IPR003660">
    <property type="entry name" value="HAMP_dom"/>
</dbReference>
<dbReference type="PROSITE" id="PS50885">
    <property type="entry name" value="HAMP"/>
    <property type="match status" value="2"/>
</dbReference>
<feature type="region of interest" description="Disordered" evidence="5">
    <location>
        <begin position="617"/>
        <end position="636"/>
    </location>
</feature>
<dbReference type="InterPro" id="IPR051310">
    <property type="entry name" value="MCP_chemotaxis"/>
</dbReference>
<evidence type="ECO:0000256" key="1">
    <source>
        <dbReference type="ARBA" id="ARBA00004370"/>
    </source>
</evidence>
<dbReference type="Gene3D" id="1.10.287.950">
    <property type="entry name" value="Methyl-accepting chemotaxis protein"/>
    <property type="match status" value="1"/>
</dbReference>
<dbReference type="PROSITE" id="PS50111">
    <property type="entry name" value="CHEMOTAXIS_TRANSDUC_2"/>
    <property type="match status" value="1"/>
</dbReference>
<dbReference type="InterPro" id="IPR000727">
    <property type="entry name" value="T_SNARE_dom"/>
</dbReference>
<sequence length="648" mass="67945">MKNLPILTKFLIIMAISTVFCLGVAIYTSEQIRSIDTAYSGLIDEEAAASIAISRANRSMQGMRATISEILAATNPDTLKRTKAEFDDVRARFVGFMDTSIKALPSKKSLVDLKAEGLRVVDVVCNEIITAGMATTDAAASQRLQDKYFETCQPAIASFAAAMTQNANQIIGATEEESTQLSENSASIVMSSMAGIVLGMGVVLALGIFLIRSSISNPIRQLASTMGVLANGNLSAVVEGTDRRDEVGDMAKAVQVFKDNGLKARDLETQAASQRDMSEAERARAVEADRQRAAEMAEATSGLAEGLQHLASGNLGFELSQPFAADFEGLRSNFNAAVGQLRNTLSSVAEATRAIDSGSRELSASANDLSKRTEQQAAALEQTAAALDEITVNVKNSSQRTEEAREMAVDANKSARQSGDVVANAVNAMQRIETSSSQISNIIGVIDEIAFQTNLLALNAGVEAARAGEAGKGFAVVAQEVRELAQRSAQAAKEIKELIRTSAGEVENGVKLVTATGDALKVIDDHVAAINGQLDAISTSAREQSVGLTEVNTAVNQMDQTTQQNAAMVEQATAASSTLANEAEKLRQLVSRFQLSSGSKGSVSAGYGAGPLAVASANHAPAPSPARKLSRAVGGGSSAAAAQSWEEF</sequence>
<keyword evidence="6" id="KW-0812">Transmembrane</keyword>
<reference evidence="10 11" key="1">
    <citation type="submission" date="2014-12" db="EMBL/GenBank/DDBJ databases">
        <title>16Stimator: statistical estimation of ribosomal gene copy numbers from draft genome assemblies.</title>
        <authorList>
            <person name="Perisin M.A."/>
            <person name="Vetter M."/>
            <person name="Gilbert J.A."/>
            <person name="Bergelson J."/>
        </authorList>
    </citation>
    <scope>NUCLEOTIDE SEQUENCE [LARGE SCALE GENOMIC DNA]</scope>
    <source>
        <strain evidence="10 11">MEJ076</strain>
    </source>
</reference>
<feature type="transmembrane region" description="Helical" evidence="6">
    <location>
        <begin position="188"/>
        <end position="211"/>
    </location>
</feature>
<dbReference type="SUPFAM" id="SSF58104">
    <property type="entry name" value="Methyl-accepting chemotaxis protein (MCP) signaling domain"/>
    <property type="match status" value="1"/>
</dbReference>
<dbReference type="EMBL" id="JXQV01000012">
    <property type="protein sequence ID" value="KIQ01747.1"/>
    <property type="molecule type" value="Genomic_DNA"/>
</dbReference>
<feature type="domain" description="HAMP" evidence="9">
    <location>
        <begin position="303"/>
        <end position="346"/>
    </location>
</feature>
<feature type="domain" description="T-SNARE coiled-coil homology" evidence="8">
    <location>
        <begin position="342"/>
        <end position="404"/>
    </location>
</feature>
<dbReference type="FunFam" id="1.10.287.950:FF:000001">
    <property type="entry name" value="Methyl-accepting chemotaxis sensory transducer"/>
    <property type="match status" value="1"/>
</dbReference>
<dbReference type="Gene3D" id="1.10.8.500">
    <property type="entry name" value="HAMP domain in histidine kinase"/>
    <property type="match status" value="1"/>
</dbReference>
<feature type="domain" description="HAMP" evidence="9">
    <location>
        <begin position="213"/>
        <end position="266"/>
    </location>
</feature>
<evidence type="ECO:0000259" key="7">
    <source>
        <dbReference type="PROSITE" id="PS50111"/>
    </source>
</evidence>
<dbReference type="GO" id="GO:0007165">
    <property type="term" value="P:signal transduction"/>
    <property type="evidence" value="ECO:0007669"/>
    <property type="project" value="UniProtKB-KW"/>
</dbReference>
<dbReference type="OrthoDB" id="3378718at2"/>
<name>A0A0D0KTW8_AGRTU</name>
<evidence type="ECO:0000259" key="8">
    <source>
        <dbReference type="PROSITE" id="PS50192"/>
    </source>
</evidence>
<dbReference type="SMART" id="SM00304">
    <property type="entry name" value="HAMP"/>
    <property type="match status" value="2"/>
</dbReference>
<comment type="similarity">
    <text evidence="3">Belongs to the methyl-accepting chemotaxis (MCP) protein family.</text>
</comment>
<proteinExistence type="inferred from homology"/>
<evidence type="ECO:0000313" key="10">
    <source>
        <dbReference type="EMBL" id="KIQ01747.1"/>
    </source>
</evidence>
<dbReference type="InterPro" id="IPR004089">
    <property type="entry name" value="MCPsignal_dom"/>
</dbReference>
<keyword evidence="6" id="KW-0472">Membrane</keyword>
<dbReference type="SUPFAM" id="SSF158472">
    <property type="entry name" value="HAMP domain-like"/>
    <property type="match status" value="1"/>
</dbReference>
<protein>
    <submittedName>
        <fullName evidence="10">Chemotaxis protein</fullName>
    </submittedName>
</protein>
<evidence type="ECO:0000256" key="4">
    <source>
        <dbReference type="PROSITE-ProRule" id="PRU00284"/>
    </source>
</evidence>
<dbReference type="PANTHER" id="PTHR43531">
    <property type="entry name" value="PROTEIN ICFG"/>
    <property type="match status" value="1"/>
</dbReference>
<dbReference type="Pfam" id="PF00015">
    <property type="entry name" value="MCPsignal"/>
    <property type="match status" value="1"/>
</dbReference>
<gene>
    <name evidence="10" type="ORF">RU07_13305</name>
</gene>
<evidence type="ECO:0000313" key="11">
    <source>
        <dbReference type="Proteomes" id="UP000035017"/>
    </source>
</evidence>
<feature type="transmembrane region" description="Helical" evidence="6">
    <location>
        <begin position="6"/>
        <end position="27"/>
    </location>
</feature>
<keyword evidence="6" id="KW-1133">Transmembrane helix</keyword>
<accession>A0A0D0KTW8</accession>
<dbReference type="Pfam" id="PF00672">
    <property type="entry name" value="HAMP"/>
    <property type="match status" value="1"/>
</dbReference>
<evidence type="ECO:0000256" key="3">
    <source>
        <dbReference type="ARBA" id="ARBA00029447"/>
    </source>
</evidence>
<evidence type="ECO:0000256" key="5">
    <source>
        <dbReference type="SAM" id="MobiDB-lite"/>
    </source>
</evidence>
<comment type="subcellular location">
    <subcellularLocation>
        <location evidence="1">Membrane</location>
    </subcellularLocation>
</comment>
<dbReference type="GO" id="GO:0006935">
    <property type="term" value="P:chemotaxis"/>
    <property type="evidence" value="ECO:0007669"/>
    <property type="project" value="UniProtKB-KW"/>
</dbReference>
<evidence type="ECO:0000256" key="2">
    <source>
        <dbReference type="ARBA" id="ARBA00022500"/>
    </source>
</evidence>
<feature type="domain" description="Methyl-accepting transducer" evidence="7">
    <location>
        <begin position="351"/>
        <end position="580"/>
    </location>
</feature>
<evidence type="ECO:0000259" key="9">
    <source>
        <dbReference type="PROSITE" id="PS50885"/>
    </source>
</evidence>
<keyword evidence="2" id="KW-0145">Chemotaxis</keyword>
<dbReference type="CDD" id="cd11386">
    <property type="entry name" value="MCP_signal"/>
    <property type="match status" value="1"/>
</dbReference>
<comment type="caution">
    <text evidence="10">The sequence shown here is derived from an EMBL/GenBank/DDBJ whole genome shotgun (WGS) entry which is preliminary data.</text>
</comment>
<keyword evidence="4" id="KW-0807">Transducer</keyword>